<proteinExistence type="predicted"/>
<dbReference type="RefSeq" id="WP_244681385.1">
    <property type="nucleotide sequence ID" value="NZ_JALIRM010000005.1"/>
</dbReference>
<dbReference type="Proteomes" id="UP001232343">
    <property type="component" value="Unassembled WGS sequence"/>
</dbReference>
<accession>A0ABU0D3S5</accession>
<dbReference type="EMBL" id="JAUSUO010000003">
    <property type="protein sequence ID" value="MDQ0343058.1"/>
    <property type="molecule type" value="Genomic_DNA"/>
</dbReference>
<gene>
    <name evidence="1" type="ORF">J2S14_001872</name>
</gene>
<name>A0ABU0D3S5_9BACI</name>
<comment type="caution">
    <text evidence="1">The sequence shown here is derived from an EMBL/GenBank/DDBJ whole genome shotgun (WGS) entry which is preliminary data.</text>
</comment>
<organism evidence="1 2">
    <name type="scientific">Lederbergia wuyishanensis</name>
    <dbReference type="NCBI Taxonomy" id="1347903"/>
    <lineage>
        <taxon>Bacteria</taxon>
        <taxon>Bacillati</taxon>
        <taxon>Bacillota</taxon>
        <taxon>Bacilli</taxon>
        <taxon>Bacillales</taxon>
        <taxon>Bacillaceae</taxon>
        <taxon>Lederbergia</taxon>
    </lineage>
</organism>
<evidence type="ECO:0000313" key="2">
    <source>
        <dbReference type="Proteomes" id="UP001232343"/>
    </source>
</evidence>
<evidence type="ECO:0000313" key="1">
    <source>
        <dbReference type="EMBL" id="MDQ0343058.1"/>
    </source>
</evidence>
<protein>
    <submittedName>
        <fullName evidence="1">Uncharacterized protein</fullName>
    </submittedName>
</protein>
<reference evidence="1 2" key="1">
    <citation type="submission" date="2023-07" db="EMBL/GenBank/DDBJ databases">
        <title>Genomic Encyclopedia of Type Strains, Phase IV (KMG-IV): sequencing the most valuable type-strain genomes for metagenomic binning, comparative biology and taxonomic classification.</title>
        <authorList>
            <person name="Goeker M."/>
        </authorList>
    </citation>
    <scope>NUCLEOTIDE SEQUENCE [LARGE SCALE GENOMIC DNA]</scope>
    <source>
        <strain evidence="1 2">DSM 27848</strain>
    </source>
</reference>
<sequence length="46" mass="5495">MRMSKLLRFAIKAAPIVYPLAREFIKKRKMQKNNIDVPTKKRDHLV</sequence>
<keyword evidence="2" id="KW-1185">Reference proteome</keyword>